<dbReference type="SUPFAM" id="SSF46785">
    <property type="entry name" value="Winged helix' DNA-binding domain"/>
    <property type="match status" value="1"/>
</dbReference>
<dbReference type="EMBL" id="VOQS01000003">
    <property type="protein sequence ID" value="TXC84659.1"/>
    <property type="molecule type" value="Genomic_DNA"/>
</dbReference>
<sequence>MSTSIPTQDLISQAMAIVIEEQSPSVALLQRRLRIGFNSAEGLMEALEALEVVTPRYDGIRRLTACYEKPETATRAAHVRKVFETARFFWEMWEENCDGHTLAIGFLKPTKLSNTAVRDLVLGEFYRKRGFSMHDAAVGLAQWLQQNDDGPAFDPMMEVDIAILCATATRAFEPVSDVEAIIQRSFVRVVRYIQQTRLDGKVADSRCFDYYPAAEHVPTGYGKNGGTHPEHVVPCAFLRDRCIARLGEGASVEDVAKEIRPFLAIVMINKHEWDKLDDSPASGGLGLKEVMPSNWDFETGDRFARLHAAGIAFDPPAART</sequence>
<proteinExistence type="predicted"/>
<dbReference type="InterPro" id="IPR018541">
    <property type="entry name" value="Ftsk_gamma"/>
</dbReference>
<evidence type="ECO:0000313" key="2">
    <source>
        <dbReference type="EMBL" id="MEM5340029.1"/>
    </source>
</evidence>
<evidence type="ECO:0000259" key="1">
    <source>
        <dbReference type="SMART" id="SM00843"/>
    </source>
</evidence>
<evidence type="ECO:0000313" key="4">
    <source>
        <dbReference type="Proteomes" id="UP000321776"/>
    </source>
</evidence>
<dbReference type="InterPro" id="IPR036390">
    <property type="entry name" value="WH_DNA-bd_sf"/>
</dbReference>
<keyword evidence="5" id="KW-1185">Reference proteome</keyword>
<dbReference type="RefSeq" id="WP_147236636.1">
    <property type="nucleotide sequence ID" value="NZ_JAZHFZ010000050.1"/>
</dbReference>
<gene>
    <name evidence="3" type="ORF">FRZ40_30980</name>
    <name evidence="2" type="ORF">V4C56_10345</name>
</gene>
<protein>
    <submittedName>
        <fullName evidence="2">DNA translocase FtsK</fullName>
    </submittedName>
</protein>
<dbReference type="SMART" id="SM00843">
    <property type="entry name" value="Ftsk_gamma"/>
    <property type="match status" value="1"/>
</dbReference>
<evidence type="ECO:0000313" key="3">
    <source>
        <dbReference type="EMBL" id="TXC84659.1"/>
    </source>
</evidence>
<comment type="caution">
    <text evidence="3">The sequence shown here is derived from an EMBL/GenBank/DDBJ whole genome shotgun (WGS) entry which is preliminary data.</text>
</comment>
<evidence type="ECO:0000313" key="5">
    <source>
        <dbReference type="Proteomes" id="UP001481677"/>
    </source>
</evidence>
<dbReference type="Proteomes" id="UP000321776">
    <property type="component" value="Unassembled WGS sequence"/>
</dbReference>
<dbReference type="Proteomes" id="UP001481677">
    <property type="component" value="Unassembled WGS sequence"/>
</dbReference>
<organism evidence="3 4">
    <name type="scientific">Paraburkholderia azotifigens</name>
    <dbReference type="NCBI Taxonomy" id="2057004"/>
    <lineage>
        <taxon>Bacteria</taxon>
        <taxon>Pseudomonadati</taxon>
        <taxon>Pseudomonadota</taxon>
        <taxon>Betaproteobacteria</taxon>
        <taxon>Burkholderiales</taxon>
        <taxon>Burkholderiaceae</taxon>
        <taxon>Paraburkholderia</taxon>
    </lineage>
</organism>
<dbReference type="EMBL" id="JAZHGA010000006">
    <property type="protein sequence ID" value="MEM5340029.1"/>
    <property type="molecule type" value="Genomic_DNA"/>
</dbReference>
<feature type="domain" description="FtsK gamma" evidence="1">
    <location>
        <begin position="4"/>
        <end position="68"/>
    </location>
</feature>
<reference evidence="2 5" key="3">
    <citation type="submission" date="2024-01" db="EMBL/GenBank/DDBJ databases">
        <title>The diversity of rhizobia nodulating Mimosa spp. in eleven states of Brazil covering several biomes is determined by host plant, location, and edaphic factors.</title>
        <authorList>
            <person name="Rouws L."/>
            <person name="Barauna A."/>
            <person name="Beukes C."/>
            <person name="De Faria S.M."/>
            <person name="Gross E."/>
            <person name="Dos Reis Junior F.B."/>
            <person name="Simon M."/>
            <person name="Maluk M."/>
            <person name="Odee D.W."/>
            <person name="Kenicer G."/>
            <person name="Young J.P.W."/>
            <person name="Reis V.M."/>
            <person name="Zilli J."/>
            <person name="James E.K."/>
        </authorList>
    </citation>
    <scope>NUCLEOTIDE SEQUENCE [LARGE SCALE GENOMIC DNA]</scope>
    <source>
        <strain evidence="2 5">JPY530</strain>
    </source>
</reference>
<dbReference type="AlphaFoldDB" id="A0A5C6VIA9"/>
<dbReference type="Gene3D" id="1.10.10.10">
    <property type="entry name" value="Winged helix-like DNA-binding domain superfamily/Winged helix DNA-binding domain"/>
    <property type="match status" value="1"/>
</dbReference>
<accession>A0A5C6VIA9</accession>
<reference evidence="3 4" key="1">
    <citation type="journal article" date="2018" name="Int. J. Syst. Evol. Microbiol.">
        <title>Paraburkholderia azotifigens sp. nov., a nitrogen-fixing bacterium isolated from paddy soil.</title>
        <authorList>
            <person name="Choi G.M."/>
            <person name="Im W.T."/>
        </authorList>
    </citation>
    <scope>NUCLEOTIDE SEQUENCE [LARGE SCALE GENOMIC DNA]</scope>
    <source>
        <strain evidence="3 4">NF 2-5-3</strain>
    </source>
</reference>
<name>A0A5C6VIA9_9BURK</name>
<dbReference type="Pfam" id="PF09397">
    <property type="entry name" value="FtsK_gamma"/>
    <property type="match status" value="1"/>
</dbReference>
<reference evidence="3" key="2">
    <citation type="submission" date="2019-08" db="EMBL/GenBank/DDBJ databases">
        <authorList>
            <person name="Im W.-T."/>
        </authorList>
    </citation>
    <scope>NUCLEOTIDE SEQUENCE</scope>
    <source>
        <strain evidence="3">NF 2-5-3</strain>
    </source>
</reference>
<dbReference type="InterPro" id="IPR036388">
    <property type="entry name" value="WH-like_DNA-bd_sf"/>
</dbReference>